<dbReference type="AlphaFoldDB" id="A0A370C6P2"/>
<proteinExistence type="predicted"/>
<organism evidence="1 2">
    <name type="scientific">Aspergillus niger ATCC 13496</name>
    <dbReference type="NCBI Taxonomy" id="1353008"/>
    <lineage>
        <taxon>Eukaryota</taxon>
        <taxon>Fungi</taxon>
        <taxon>Dikarya</taxon>
        <taxon>Ascomycota</taxon>
        <taxon>Pezizomycotina</taxon>
        <taxon>Eurotiomycetes</taxon>
        <taxon>Eurotiomycetidae</taxon>
        <taxon>Eurotiales</taxon>
        <taxon>Aspergillaceae</taxon>
        <taxon>Aspergillus</taxon>
        <taxon>Aspergillus subgen. Circumdati</taxon>
    </lineage>
</organism>
<evidence type="ECO:0000313" key="1">
    <source>
        <dbReference type="EMBL" id="RDH21850.1"/>
    </source>
</evidence>
<sequence>MSLMRFPGTRRLQREMRILCSLFRWKGKNKVTCFSCCHSCLHLPSYYFVQMEHTVHCERINNGSTRLKLRR</sequence>
<dbReference type="Proteomes" id="UP000253845">
    <property type="component" value="Unassembled WGS sequence"/>
</dbReference>
<reference evidence="1 2" key="1">
    <citation type="submission" date="2018-07" db="EMBL/GenBank/DDBJ databases">
        <title>Section-level genome sequencing of Aspergillus section Nigri to investigate inter- and intra-species variation.</title>
        <authorList>
            <consortium name="DOE Joint Genome Institute"/>
            <person name="Vesth T.C."/>
            <person name="Nybo J.L."/>
            <person name="Theobald S."/>
            <person name="Frisvad J.C."/>
            <person name="Larsen T.O."/>
            <person name="Nielsen K.F."/>
            <person name="Hoof J.B."/>
            <person name="Brandl J."/>
            <person name="Salamov A."/>
            <person name="Riley R."/>
            <person name="Gladden J.M."/>
            <person name="Phatale P."/>
            <person name="Nielsen M.T."/>
            <person name="Lyhne E.K."/>
            <person name="Kogle M.E."/>
            <person name="Strasser K."/>
            <person name="McDonnell E."/>
            <person name="Barry K."/>
            <person name="Clum A."/>
            <person name="Chen C."/>
            <person name="Nolan M."/>
            <person name="Sandor L."/>
            <person name="Kuo A."/>
            <person name="Lipzen A."/>
            <person name="Hainaut M."/>
            <person name="Drula E."/>
            <person name="Tsang A."/>
            <person name="Magnuson J.K."/>
            <person name="Henrissat B."/>
            <person name="Wiebenga A."/>
            <person name="Simmons B.A."/>
            <person name="Makela M.R."/>
            <person name="De vries R.P."/>
            <person name="Grigoriev I.V."/>
            <person name="Mortensen U.H."/>
            <person name="Baker S.E."/>
            <person name="Andersen M.R."/>
        </authorList>
    </citation>
    <scope>NUCLEOTIDE SEQUENCE [LARGE SCALE GENOMIC DNA]</scope>
    <source>
        <strain evidence="1 2">ATCC 13496</strain>
    </source>
</reference>
<name>A0A370C6P2_ASPNG</name>
<evidence type="ECO:0000313" key="2">
    <source>
        <dbReference type="Proteomes" id="UP000253845"/>
    </source>
</evidence>
<accession>A0A370C6P2</accession>
<dbReference type="VEuPathDB" id="FungiDB:M747DRAFT_15671"/>
<gene>
    <name evidence="1" type="ORF">M747DRAFT_15671</name>
</gene>
<dbReference type="EMBL" id="KZ851909">
    <property type="protein sequence ID" value="RDH21850.1"/>
    <property type="molecule type" value="Genomic_DNA"/>
</dbReference>
<protein>
    <submittedName>
        <fullName evidence="1">Uncharacterized protein</fullName>
    </submittedName>
</protein>